<sequence>MEMPPRLQVAVCVLWLLMCTVDLTSGLISDVNGTSKQASLVRDCSDLPQGTASGVYMIMVDLLTPTPAYCDMDDGEGWTVFQRRADITPRQDFFQDWEAYKWGLGSLEGEFWWGLHYLWQLTSQLDRVYELRVDLWDFEEQTRYATYQKFAIESEDEGYRIDFDNYFGTAGDSLTYHKGMKFSTIDRDNDIWPGNCSSNNQGTWWYKSCCISNLNGLYKPGVSDYVTVFWHEWRHNDNLNATTMKIRPTNTL</sequence>
<keyword evidence="2" id="KW-0732">Signal</keyword>
<dbReference type="EMBL" id="VIIS01001683">
    <property type="protein sequence ID" value="KAF0294511.1"/>
    <property type="molecule type" value="Genomic_DNA"/>
</dbReference>
<dbReference type="Gene3D" id="3.90.215.10">
    <property type="entry name" value="Gamma Fibrinogen, chain A, domain 1"/>
    <property type="match status" value="1"/>
</dbReference>
<dbReference type="InterPro" id="IPR002181">
    <property type="entry name" value="Fibrinogen_a/b/g_C_dom"/>
</dbReference>
<dbReference type="PANTHER" id="PTHR19143">
    <property type="entry name" value="FIBRINOGEN/TENASCIN/ANGIOPOEITIN"/>
    <property type="match status" value="1"/>
</dbReference>
<feature type="domain" description="Fibrinogen C-terminal" evidence="3">
    <location>
        <begin position="35"/>
        <end position="250"/>
    </location>
</feature>
<organism evidence="4 5">
    <name type="scientific">Amphibalanus amphitrite</name>
    <name type="common">Striped barnacle</name>
    <name type="synonym">Balanus amphitrite</name>
    <dbReference type="NCBI Taxonomy" id="1232801"/>
    <lineage>
        <taxon>Eukaryota</taxon>
        <taxon>Metazoa</taxon>
        <taxon>Ecdysozoa</taxon>
        <taxon>Arthropoda</taxon>
        <taxon>Crustacea</taxon>
        <taxon>Multicrustacea</taxon>
        <taxon>Cirripedia</taxon>
        <taxon>Thoracica</taxon>
        <taxon>Thoracicalcarea</taxon>
        <taxon>Balanomorpha</taxon>
        <taxon>Balanoidea</taxon>
        <taxon>Balanidae</taxon>
        <taxon>Amphibalaninae</taxon>
        <taxon>Amphibalanus</taxon>
    </lineage>
</organism>
<protein>
    <submittedName>
        <fullName evidence="4">Techylectin-5B</fullName>
    </submittedName>
</protein>
<dbReference type="SUPFAM" id="SSF56496">
    <property type="entry name" value="Fibrinogen C-terminal domain-like"/>
    <property type="match status" value="1"/>
</dbReference>
<dbReference type="Pfam" id="PF00147">
    <property type="entry name" value="Fibrinogen_C"/>
    <property type="match status" value="1"/>
</dbReference>
<name>A0A6A4VYH7_AMPAM</name>
<dbReference type="InterPro" id="IPR020837">
    <property type="entry name" value="Fibrinogen_CS"/>
</dbReference>
<dbReference type="InterPro" id="IPR050373">
    <property type="entry name" value="Fibrinogen_C-term_domain"/>
</dbReference>
<dbReference type="InterPro" id="IPR036056">
    <property type="entry name" value="Fibrinogen-like_C"/>
</dbReference>
<dbReference type="InterPro" id="IPR014716">
    <property type="entry name" value="Fibrinogen_a/b/g_C_1"/>
</dbReference>
<dbReference type="SMART" id="SM00186">
    <property type="entry name" value="FBG"/>
    <property type="match status" value="1"/>
</dbReference>
<evidence type="ECO:0000313" key="4">
    <source>
        <dbReference type="EMBL" id="KAF0294511.1"/>
    </source>
</evidence>
<comment type="caution">
    <text evidence="4">The sequence shown here is derived from an EMBL/GenBank/DDBJ whole genome shotgun (WGS) entry which is preliminary data.</text>
</comment>
<reference evidence="4 5" key="1">
    <citation type="submission" date="2019-07" db="EMBL/GenBank/DDBJ databases">
        <title>Draft genome assembly of a fouling barnacle, Amphibalanus amphitrite (Darwin, 1854): The first reference genome for Thecostraca.</title>
        <authorList>
            <person name="Kim W."/>
        </authorList>
    </citation>
    <scope>NUCLEOTIDE SEQUENCE [LARGE SCALE GENOMIC DNA]</scope>
    <source>
        <strain evidence="4">SNU_AA5</strain>
        <tissue evidence="4">Soma without cirri and trophi</tissue>
    </source>
</reference>
<dbReference type="PROSITE" id="PS51406">
    <property type="entry name" value="FIBRINOGEN_C_2"/>
    <property type="match status" value="1"/>
</dbReference>
<dbReference type="PROSITE" id="PS00514">
    <property type="entry name" value="FIBRINOGEN_C_1"/>
    <property type="match status" value="1"/>
</dbReference>
<accession>A0A6A4VYH7</accession>
<keyword evidence="1" id="KW-1015">Disulfide bond</keyword>
<dbReference type="CDD" id="cd00087">
    <property type="entry name" value="FReD"/>
    <property type="match status" value="1"/>
</dbReference>
<gene>
    <name evidence="4" type="primary">TL5B_5</name>
    <name evidence="4" type="ORF">FJT64_007822</name>
</gene>
<evidence type="ECO:0000313" key="5">
    <source>
        <dbReference type="Proteomes" id="UP000440578"/>
    </source>
</evidence>
<feature type="chain" id="PRO_5025377454" evidence="2">
    <location>
        <begin position="27"/>
        <end position="252"/>
    </location>
</feature>
<evidence type="ECO:0000256" key="1">
    <source>
        <dbReference type="ARBA" id="ARBA00023157"/>
    </source>
</evidence>
<evidence type="ECO:0000259" key="3">
    <source>
        <dbReference type="PROSITE" id="PS51406"/>
    </source>
</evidence>
<dbReference type="Proteomes" id="UP000440578">
    <property type="component" value="Unassembled WGS sequence"/>
</dbReference>
<evidence type="ECO:0000256" key="2">
    <source>
        <dbReference type="SAM" id="SignalP"/>
    </source>
</evidence>
<dbReference type="AlphaFoldDB" id="A0A6A4VYH7"/>
<feature type="signal peptide" evidence="2">
    <location>
        <begin position="1"/>
        <end position="26"/>
    </location>
</feature>
<dbReference type="GO" id="GO:0005615">
    <property type="term" value="C:extracellular space"/>
    <property type="evidence" value="ECO:0007669"/>
    <property type="project" value="TreeGrafter"/>
</dbReference>
<keyword evidence="5" id="KW-1185">Reference proteome</keyword>
<proteinExistence type="predicted"/>
<dbReference type="OrthoDB" id="6425181at2759"/>